<dbReference type="GeneID" id="27720844"/>
<reference evidence="3 4" key="1">
    <citation type="journal article" date="2014" name="Genome Announc.">
        <title>Draft genome sequence of the pathogenic fungus Scedosporium apiospermum.</title>
        <authorList>
            <person name="Vandeputte P."/>
            <person name="Ghamrawi S."/>
            <person name="Rechenmann M."/>
            <person name="Iltis A."/>
            <person name="Giraud S."/>
            <person name="Fleury M."/>
            <person name="Thornton C."/>
            <person name="Delhaes L."/>
            <person name="Meyer W."/>
            <person name="Papon N."/>
            <person name="Bouchara J.P."/>
        </authorList>
    </citation>
    <scope>NUCLEOTIDE SEQUENCE [LARGE SCALE GENOMIC DNA]</scope>
    <source>
        <strain evidence="3 4">IHEM 14462</strain>
    </source>
</reference>
<keyword evidence="4" id="KW-1185">Reference proteome</keyword>
<dbReference type="HOGENOM" id="CLU_494453_0_0_1"/>
<dbReference type="VEuPathDB" id="FungiDB:SAPIO_CDS1772"/>
<comment type="caution">
    <text evidence="3">The sequence shown here is derived from an EMBL/GenBank/DDBJ whole genome shotgun (WGS) entry which is preliminary data.</text>
</comment>
<dbReference type="PANTHER" id="PTHR35910">
    <property type="entry name" value="2EXR DOMAIN-CONTAINING PROTEIN"/>
    <property type="match status" value="1"/>
</dbReference>
<evidence type="ECO:0000313" key="4">
    <source>
        <dbReference type="Proteomes" id="UP000028545"/>
    </source>
</evidence>
<dbReference type="EMBL" id="JOWA01000077">
    <property type="protein sequence ID" value="KEZ45459.1"/>
    <property type="molecule type" value="Genomic_DNA"/>
</dbReference>
<accession>A0A084GDP7</accession>
<dbReference type="Proteomes" id="UP000028545">
    <property type="component" value="Unassembled WGS sequence"/>
</dbReference>
<dbReference type="AlphaFoldDB" id="A0A084GDP7"/>
<evidence type="ECO:0000256" key="1">
    <source>
        <dbReference type="SAM" id="MobiDB-lite"/>
    </source>
</evidence>
<organism evidence="3 4">
    <name type="scientific">Pseudallescheria apiosperma</name>
    <name type="common">Scedosporium apiospermum</name>
    <dbReference type="NCBI Taxonomy" id="563466"/>
    <lineage>
        <taxon>Eukaryota</taxon>
        <taxon>Fungi</taxon>
        <taxon>Dikarya</taxon>
        <taxon>Ascomycota</taxon>
        <taxon>Pezizomycotina</taxon>
        <taxon>Sordariomycetes</taxon>
        <taxon>Hypocreomycetidae</taxon>
        <taxon>Microascales</taxon>
        <taxon>Microascaceae</taxon>
        <taxon>Scedosporium</taxon>
    </lineage>
</organism>
<gene>
    <name evidence="3" type="ORF">SAPIO_CDS1772</name>
</gene>
<dbReference type="InterPro" id="IPR045518">
    <property type="entry name" value="2EXR"/>
</dbReference>
<name>A0A084GDP7_PSEDA</name>
<evidence type="ECO:0000313" key="3">
    <source>
        <dbReference type="EMBL" id="KEZ45459.1"/>
    </source>
</evidence>
<sequence>MHMLDVDASGNGPSTWIAPNFSTNGDIHQINRALYNAGWSAESRDYEAIKIVNSGRHDAASLIKQVATHLQNDIWPTINTGTTQQMAARNAIKDMALDSVVANRQFRSDSWAYCAIPNLQNKGVLYTTGTVVVAGRTLTYVDISASRRLNARGVWDAEIRSYNTDKINLAHWNIIGADWKAENVIQGSALRPIAKIETHLIMANSFPQFSSLPPEIQAQIWEAAVFMDKPLILEAYLDQQYHEDHGDCIDYMFSSDTAQFTARGERIDRPPPCAITRRLLVFPWAAPSQIQRPAILDVCRESRRIALKCGALSDVWLDISHQKPRSAYFRFGIDDIVLWTELRQGYSEFHLDLEGPPPPLENPHHLARIRHLAVEWAFFHARQDTNSPEYKRFWTGAIRELYTYCPNLTDLYLCVPAVRYAQTIDMSQSGLHFAEPRDCRRCPIRFAPMVPEQTLPGCSCFPSRPPTWAESKDEINRVFRSRWLRSVVQTEFWDAGIKITFPPRIHGRILLREGLDVEEVKKRVEMQHEGDSEAELEIEEGFDLERPLSAP</sequence>
<feature type="region of interest" description="Disordered" evidence="1">
    <location>
        <begin position="526"/>
        <end position="551"/>
    </location>
</feature>
<evidence type="ECO:0000259" key="2">
    <source>
        <dbReference type="Pfam" id="PF20150"/>
    </source>
</evidence>
<dbReference type="PANTHER" id="PTHR35910:SF6">
    <property type="entry name" value="2EXR DOMAIN-CONTAINING PROTEIN"/>
    <property type="match status" value="1"/>
</dbReference>
<dbReference type="KEGG" id="sapo:SAPIO_CDS1772"/>
<dbReference type="OrthoDB" id="4798927at2759"/>
<protein>
    <recommendedName>
        <fullName evidence="2">2EXR domain-containing protein</fullName>
    </recommendedName>
</protein>
<feature type="domain" description="2EXR" evidence="2">
    <location>
        <begin position="206"/>
        <end position="334"/>
    </location>
</feature>
<proteinExistence type="predicted"/>
<dbReference type="Pfam" id="PF20150">
    <property type="entry name" value="2EXR"/>
    <property type="match status" value="1"/>
</dbReference>
<feature type="compositionally biased region" description="Acidic residues" evidence="1">
    <location>
        <begin position="532"/>
        <end position="542"/>
    </location>
</feature>
<dbReference type="RefSeq" id="XP_016645258.1">
    <property type="nucleotide sequence ID" value="XM_016784961.1"/>
</dbReference>